<dbReference type="Pfam" id="PF13181">
    <property type="entry name" value="TPR_8"/>
    <property type="match status" value="1"/>
</dbReference>
<accession>A0A955IBV5</accession>
<evidence type="ECO:0000313" key="5">
    <source>
        <dbReference type="Proteomes" id="UP000745577"/>
    </source>
</evidence>
<sequence length="263" mass="30218">MALTAYESAQTVHNLSEIIYILLNYRWYEIAQTPVSKVLTDNQFYETAYVYQGLIDLHTSQYDKAIENFEKVRELNPNNVDANIFQAQVYSLKNDESNALLIIDEILATENLQLTTNQYSTIQQIYYDLGKLEEIEKLYLKYSEIIEIPPGEKINYIETMIKLEKFNQADLIIQGLIDTEGLSSAEKAKLKSFDAITSYKLDRKQEGMDKITEAENIDNTIAIIHYNKGLIMKDMGRTAEAQTAFERAVELDLQGNVTKLIQN</sequence>
<dbReference type="Proteomes" id="UP000745577">
    <property type="component" value="Unassembled WGS sequence"/>
</dbReference>
<dbReference type="Gene3D" id="1.25.40.10">
    <property type="entry name" value="Tetratricopeptide repeat domain"/>
    <property type="match status" value="2"/>
</dbReference>
<evidence type="ECO:0000256" key="3">
    <source>
        <dbReference type="PROSITE-ProRule" id="PRU00339"/>
    </source>
</evidence>
<name>A0A955IBV5_9BACT</name>
<evidence type="ECO:0000256" key="2">
    <source>
        <dbReference type="ARBA" id="ARBA00022803"/>
    </source>
</evidence>
<reference evidence="4" key="2">
    <citation type="journal article" date="2021" name="Microbiome">
        <title>Successional dynamics and alternative stable states in a saline activated sludge microbial community over 9 years.</title>
        <authorList>
            <person name="Wang Y."/>
            <person name="Ye J."/>
            <person name="Ju F."/>
            <person name="Liu L."/>
            <person name="Boyd J.A."/>
            <person name="Deng Y."/>
            <person name="Parks D.H."/>
            <person name="Jiang X."/>
            <person name="Yin X."/>
            <person name="Woodcroft B.J."/>
            <person name="Tyson G.W."/>
            <person name="Hugenholtz P."/>
            <person name="Polz M.F."/>
            <person name="Zhang T."/>
        </authorList>
    </citation>
    <scope>NUCLEOTIDE SEQUENCE</scope>
    <source>
        <strain evidence="4">HKST-UBA15</strain>
    </source>
</reference>
<comment type="caution">
    <text evidence="4">The sequence shown here is derived from an EMBL/GenBank/DDBJ whole genome shotgun (WGS) entry which is preliminary data.</text>
</comment>
<dbReference type="Pfam" id="PF07719">
    <property type="entry name" value="TPR_2"/>
    <property type="match status" value="1"/>
</dbReference>
<feature type="repeat" description="TPR" evidence="3">
    <location>
        <begin position="46"/>
        <end position="79"/>
    </location>
</feature>
<feature type="non-terminal residue" evidence="4">
    <location>
        <position position="1"/>
    </location>
</feature>
<dbReference type="InterPro" id="IPR051685">
    <property type="entry name" value="Ycf3/AcsC/BcsC/TPR_MFPF"/>
</dbReference>
<dbReference type="PANTHER" id="PTHR44943:SF8">
    <property type="entry name" value="TPR REPEAT-CONTAINING PROTEIN MJ0263"/>
    <property type="match status" value="1"/>
</dbReference>
<reference evidence="4" key="1">
    <citation type="submission" date="2020-04" db="EMBL/GenBank/DDBJ databases">
        <authorList>
            <person name="Zhang T."/>
        </authorList>
    </citation>
    <scope>NUCLEOTIDE SEQUENCE</scope>
    <source>
        <strain evidence="4">HKST-UBA15</strain>
    </source>
</reference>
<gene>
    <name evidence="4" type="ORF">KC675_04790</name>
</gene>
<evidence type="ECO:0000313" key="4">
    <source>
        <dbReference type="EMBL" id="MCA9380468.1"/>
    </source>
</evidence>
<dbReference type="InterPro" id="IPR011990">
    <property type="entry name" value="TPR-like_helical_dom_sf"/>
</dbReference>
<dbReference type="PANTHER" id="PTHR44943">
    <property type="entry name" value="CELLULOSE SYNTHASE OPERON PROTEIN C"/>
    <property type="match status" value="1"/>
</dbReference>
<evidence type="ECO:0000256" key="1">
    <source>
        <dbReference type="ARBA" id="ARBA00022737"/>
    </source>
</evidence>
<dbReference type="PROSITE" id="PS50005">
    <property type="entry name" value="TPR"/>
    <property type="match status" value="2"/>
</dbReference>
<dbReference type="AlphaFoldDB" id="A0A955IBV5"/>
<protein>
    <submittedName>
        <fullName evidence="4">Tetratricopeptide repeat protein</fullName>
    </submittedName>
</protein>
<keyword evidence="1" id="KW-0677">Repeat</keyword>
<dbReference type="EMBL" id="JAGQLL010000068">
    <property type="protein sequence ID" value="MCA9380468.1"/>
    <property type="molecule type" value="Genomic_DNA"/>
</dbReference>
<dbReference type="SUPFAM" id="SSF48452">
    <property type="entry name" value="TPR-like"/>
    <property type="match status" value="1"/>
</dbReference>
<dbReference type="InterPro" id="IPR019734">
    <property type="entry name" value="TPR_rpt"/>
</dbReference>
<dbReference type="SMART" id="SM00028">
    <property type="entry name" value="TPR"/>
    <property type="match status" value="2"/>
</dbReference>
<organism evidence="4 5">
    <name type="scientific">Candidatus Dojkabacteria bacterium</name>
    <dbReference type="NCBI Taxonomy" id="2099670"/>
    <lineage>
        <taxon>Bacteria</taxon>
        <taxon>Candidatus Dojkabacteria</taxon>
    </lineage>
</organism>
<feature type="repeat" description="TPR" evidence="3">
    <location>
        <begin position="222"/>
        <end position="255"/>
    </location>
</feature>
<keyword evidence="2 3" id="KW-0802">TPR repeat</keyword>
<dbReference type="InterPro" id="IPR013105">
    <property type="entry name" value="TPR_2"/>
</dbReference>
<proteinExistence type="predicted"/>